<dbReference type="SUPFAM" id="SSF53067">
    <property type="entry name" value="Actin-like ATPase domain"/>
    <property type="match status" value="1"/>
</dbReference>
<comment type="subcellular location">
    <subcellularLocation>
        <location evidence="1">Cell inner membrane</location>
        <topology evidence="1">Single-pass membrane protein</topology>
    </subcellularLocation>
</comment>
<dbReference type="InterPro" id="IPR043129">
    <property type="entry name" value="ATPase_NBD"/>
</dbReference>
<evidence type="ECO:0000256" key="6">
    <source>
        <dbReference type="ARBA" id="ARBA00022692"/>
    </source>
</evidence>
<dbReference type="RefSeq" id="WP_400186820.1">
    <property type="nucleotide sequence ID" value="NZ_JBGORX010000001.1"/>
</dbReference>
<sequence>MDTLFLFTKHLKDEGCLCLKLDADGVTNTPPAQRSFTEIQTLQEDCDTIVIESCANASLLTVQLPWLPDRKARIAIPYALEDKLAQSLDELHFAFDKARYQNNHYLITAISKHRMHYIMSLLTEKNIEFTAITLDWFALEPGELCIIERDLLVNADDFKGELSGDLADSYIKKHPLHFPLVFTDSLINVELDAVKKTETSYEWIAKRTLNAKLMNLCQGEMQHGSKSGWIKKGYQLAGALFCFWLISLILVNAINLYFVNKQTAQVDQQIAEIYHGFFPDAKQVISPKFRIMQLLKNNNNEGQTRFWFLLNQFSKVMNSEQFTLEQFRYQNKTLSVTLISPDFAQLEKLENKLKQSQLNVKQTQASTHEQQVVATLELS</sequence>
<dbReference type="InterPro" id="IPR025691">
    <property type="entry name" value="GspL_pp_dom"/>
</dbReference>
<evidence type="ECO:0000313" key="14">
    <source>
        <dbReference type="EMBL" id="MFJ1267995.1"/>
    </source>
</evidence>
<dbReference type="NCBIfam" id="TIGR01709">
    <property type="entry name" value="typeII_sec_gspL"/>
    <property type="match status" value="1"/>
</dbReference>
<feature type="domain" description="GspL periplasmic" evidence="13">
    <location>
        <begin position="238"/>
        <end position="378"/>
    </location>
</feature>
<dbReference type="Gene3D" id="3.30.420.380">
    <property type="match status" value="1"/>
</dbReference>
<organism evidence="14 15">
    <name type="scientific">Legionella lytica</name>
    <dbReference type="NCBI Taxonomy" id="96232"/>
    <lineage>
        <taxon>Bacteria</taxon>
        <taxon>Pseudomonadati</taxon>
        <taxon>Pseudomonadota</taxon>
        <taxon>Gammaproteobacteria</taxon>
        <taxon>Legionellales</taxon>
        <taxon>Legionellaceae</taxon>
        <taxon>Legionella</taxon>
    </lineage>
</organism>
<protein>
    <recommendedName>
        <fullName evidence="10">Type II secretion system protein L</fullName>
        <shortName evidence="10">T2SS protein L</shortName>
    </recommendedName>
</protein>
<keyword evidence="9 11" id="KW-0472">Membrane</keyword>
<dbReference type="Pfam" id="PF12693">
    <property type="entry name" value="GspL_C"/>
    <property type="match status" value="1"/>
</dbReference>
<evidence type="ECO:0000256" key="9">
    <source>
        <dbReference type="ARBA" id="ARBA00023136"/>
    </source>
</evidence>
<keyword evidence="5" id="KW-0997">Cell inner membrane</keyword>
<evidence type="ECO:0000256" key="5">
    <source>
        <dbReference type="ARBA" id="ARBA00022519"/>
    </source>
</evidence>
<name>A0ABW8D5M7_9GAMM</name>
<keyword evidence="15" id="KW-1185">Reference proteome</keyword>
<keyword evidence="8 11" id="KW-1133">Transmembrane helix</keyword>
<gene>
    <name evidence="14" type="primary">gspL</name>
    <name evidence="14" type="ORF">ACD661_05445</name>
</gene>
<dbReference type="InterPro" id="IPR007812">
    <property type="entry name" value="T2SS_protein-GspL"/>
</dbReference>
<evidence type="ECO:0000256" key="10">
    <source>
        <dbReference type="PIRNR" id="PIRNR015761"/>
    </source>
</evidence>
<dbReference type="Gene3D" id="3.30.1360.100">
    <property type="entry name" value="General secretion pathway protein M, EpsM"/>
    <property type="match status" value="1"/>
</dbReference>
<dbReference type="PIRSF" id="PIRSF015761">
    <property type="entry name" value="Protein_L"/>
    <property type="match status" value="1"/>
</dbReference>
<evidence type="ECO:0000313" key="15">
    <source>
        <dbReference type="Proteomes" id="UP001615550"/>
    </source>
</evidence>
<dbReference type="InterPro" id="IPR024230">
    <property type="entry name" value="GspL_cyto_dom"/>
</dbReference>
<evidence type="ECO:0000256" key="11">
    <source>
        <dbReference type="SAM" id="Phobius"/>
    </source>
</evidence>
<evidence type="ECO:0000256" key="4">
    <source>
        <dbReference type="ARBA" id="ARBA00022475"/>
    </source>
</evidence>
<dbReference type="EMBL" id="JBGORX010000001">
    <property type="protein sequence ID" value="MFJ1267995.1"/>
    <property type="molecule type" value="Genomic_DNA"/>
</dbReference>
<keyword evidence="6 11" id="KW-0812">Transmembrane</keyword>
<evidence type="ECO:0000256" key="1">
    <source>
        <dbReference type="ARBA" id="ARBA00004377"/>
    </source>
</evidence>
<dbReference type="Proteomes" id="UP001615550">
    <property type="component" value="Unassembled WGS sequence"/>
</dbReference>
<comment type="caution">
    <text evidence="14">The sequence shown here is derived from an EMBL/GenBank/DDBJ whole genome shotgun (WGS) entry which is preliminary data.</text>
</comment>
<proteinExistence type="inferred from homology"/>
<comment type="similarity">
    <text evidence="2 10">Belongs to the GSP L family.</text>
</comment>
<evidence type="ECO:0000256" key="8">
    <source>
        <dbReference type="ARBA" id="ARBA00022989"/>
    </source>
</evidence>
<keyword evidence="7 10" id="KW-0653">Protein transport</keyword>
<feature type="domain" description="GspL cytoplasmic actin-ATPase-like" evidence="12">
    <location>
        <begin position="60"/>
        <end position="140"/>
    </location>
</feature>
<evidence type="ECO:0000259" key="12">
    <source>
        <dbReference type="Pfam" id="PF05134"/>
    </source>
</evidence>
<evidence type="ECO:0000256" key="3">
    <source>
        <dbReference type="ARBA" id="ARBA00022448"/>
    </source>
</evidence>
<keyword evidence="3 10" id="KW-0813">Transport</keyword>
<evidence type="ECO:0000259" key="13">
    <source>
        <dbReference type="Pfam" id="PF12693"/>
    </source>
</evidence>
<evidence type="ECO:0000256" key="7">
    <source>
        <dbReference type="ARBA" id="ARBA00022927"/>
    </source>
</evidence>
<dbReference type="Pfam" id="PF05134">
    <property type="entry name" value="T2SSL"/>
    <property type="match status" value="1"/>
</dbReference>
<evidence type="ECO:0000256" key="2">
    <source>
        <dbReference type="ARBA" id="ARBA00005318"/>
    </source>
</evidence>
<reference evidence="14 15" key="1">
    <citation type="submission" date="2024-08" db="EMBL/GenBank/DDBJ databases">
        <title>Draft Genome Sequence of Legionella lytica strain DSB2004, Isolated From a Fire Sprinkler System.</title>
        <authorList>
            <person name="Everhart A.D."/>
            <person name="Kidane D.T."/>
            <person name="Farone A.L."/>
            <person name="Farone M.B."/>
        </authorList>
    </citation>
    <scope>NUCLEOTIDE SEQUENCE [LARGE SCALE GENOMIC DNA]</scope>
    <source>
        <strain evidence="14 15">DSB2004</strain>
    </source>
</reference>
<feature type="transmembrane region" description="Helical" evidence="11">
    <location>
        <begin position="236"/>
        <end position="258"/>
    </location>
</feature>
<keyword evidence="4" id="KW-1003">Cell membrane</keyword>
<comment type="function">
    <text evidence="10">Inner membrane component of the type II secretion system required for the energy-dependent secretion of extracellular factors such as proteases and toxins from the periplasm.</text>
</comment>
<accession>A0ABW8D5M7</accession>